<dbReference type="EMBL" id="QGLR01000012">
    <property type="protein sequence ID" value="PXZ06289.1"/>
    <property type="molecule type" value="Genomic_DNA"/>
</dbReference>
<comment type="caution">
    <text evidence="1">The sequence shown here is derived from an EMBL/GenBank/DDBJ whole genome shotgun (WGS) entry which is preliminary data.</text>
</comment>
<dbReference type="Proteomes" id="UP000247932">
    <property type="component" value="Unassembled WGS sequence"/>
</dbReference>
<name>A0A2V4E365_9GAMM</name>
<reference evidence="1 2" key="1">
    <citation type="submission" date="2018-05" db="EMBL/GenBank/DDBJ databases">
        <title>Reference genomes for bee gut microbiota database.</title>
        <authorList>
            <person name="Ellegaard K.M."/>
        </authorList>
    </citation>
    <scope>NUCLEOTIDE SEQUENCE [LARGE SCALE GENOMIC DNA]</scope>
    <source>
        <strain evidence="1 2">ESL0182</strain>
    </source>
</reference>
<dbReference type="AlphaFoldDB" id="A0A2V4E365"/>
<sequence length="60" mass="6559">MAGGGTYGAERRIGYRALREVGLSLEQARAAILDADKYFESIGVTKDTVTRRPRNRKGCG</sequence>
<proteinExistence type="predicted"/>
<gene>
    <name evidence="1" type="ORF">DKK70_09880</name>
</gene>
<dbReference type="RefSeq" id="WP_110433855.1">
    <property type="nucleotide sequence ID" value="NZ_QGLR01000012.1"/>
</dbReference>
<keyword evidence="2" id="KW-1185">Reference proteome</keyword>
<evidence type="ECO:0000313" key="1">
    <source>
        <dbReference type="EMBL" id="PXZ06289.1"/>
    </source>
</evidence>
<evidence type="ECO:0000313" key="2">
    <source>
        <dbReference type="Proteomes" id="UP000247932"/>
    </source>
</evidence>
<protein>
    <submittedName>
        <fullName evidence="1">Uncharacterized protein</fullName>
    </submittedName>
</protein>
<accession>A0A2V4E365</accession>
<organism evidence="1 2">
    <name type="scientific">Gilliamella apicola</name>
    <dbReference type="NCBI Taxonomy" id="1196095"/>
    <lineage>
        <taxon>Bacteria</taxon>
        <taxon>Pseudomonadati</taxon>
        <taxon>Pseudomonadota</taxon>
        <taxon>Gammaproteobacteria</taxon>
        <taxon>Orbales</taxon>
        <taxon>Orbaceae</taxon>
        <taxon>Gilliamella</taxon>
    </lineage>
</organism>